<dbReference type="AlphaFoldDB" id="F2IGT2"/>
<dbReference type="EMBL" id="CP002542">
    <property type="protein sequence ID" value="AEA43699.1"/>
    <property type="molecule type" value="Genomic_DNA"/>
</dbReference>
<sequence length="104" mass="11556">MNNRRIDHQKENRVNNQKRLGSAHVEPGALNLKSMKAENCANSNLSVNIKTKRRPRFKAGAELSGAVNLVAIDVNEEMIDDTEVFEISIKLDSTSCSKEDSCPN</sequence>
<evidence type="ECO:0000313" key="3">
    <source>
        <dbReference type="Proteomes" id="UP000007463"/>
    </source>
</evidence>
<accession>F2IGT2</accession>
<evidence type="ECO:0000256" key="1">
    <source>
        <dbReference type="SAM" id="MobiDB-lite"/>
    </source>
</evidence>
<name>F2IGT2_FLUTR</name>
<proteinExistence type="predicted"/>
<gene>
    <name evidence="2" type="ordered locus">Fluta_1707</name>
</gene>
<organism evidence="2 3">
    <name type="scientific">Fluviicola taffensis (strain DSM 16823 / NCIMB 13979 / RW262)</name>
    <dbReference type="NCBI Taxonomy" id="755732"/>
    <lineage>
        <taxon>Bacteria</taxon>
        <taxon>Pseudomonadati</taxon>
        <taxon>Bacteroidota</taxon>
        <taxon>Flavobacteriia</taxon>
        <taxon>Flavobacteriales</taxon>
        <taxon>Crocinitomicaceae</taxon>
        <taxon>Fluviicola</taxon>
    </lineage>
</organism>
<dbReference type="STRING" id="755732.Fluta_1707"/>
<dbReference type="Proteomes" id="UP000007463">
    <property type="component" value="Chromosome"/>
</dbReference>
<protein>
    <submittedName>
        <fullName evidence="2">Uncharacterized protein</fullName>
    </submittedName>
</protein>
<evidence type="ECO:0000313" key="2">
    <source>
        <dbReference type="EMBL" id="AEA43699.1"/>
    </source>
</evidence>
<feature type="compositionally biased region" description="Basic and acidic residues" evidence="1">
    <location>
        <begin position="1"/>
        <end position="13"/>
    </location>
</feature>
<dbReference type="KEGG" id="fte:Fluta_1707"/>
<dbReference type="HOGENOM" id="CLU_177657_0_0_10"/>
<feature type="region of interest" description="Disordered" evidence="1">
    <location>
        <begin position="1"/>
        <end position="23"/>
    </location>
</feature>
<keyword evidence="3" id="KW-1185">Reference proteome</keyword>
<reference evidence="3" key="2">
    <citation type="submission" date="2011-02" db="EMBL/GenBank/DDBJ databases">
        <title>The complete genome of Fluviicola taffensis DSM 16823.</title>
        <authorList>
            <consortium name="US DOE Joint Genome Institute (JGI-PGF)"/>
            <person name="Lucas S."/>
            <person name="Copeland A."/>
            <person name="Lapidus A."/>
            <person name="Bruce D."/>
            <person name="Goodwin L."/>
            <person name="Pitluck S."/>
            <person name="Kyrpides N."/>
            <person name="Mavromatis K."/>
            <person name="Ivanova N."/>
            <person name="Mikhailova N."/>
            <person name="Pagani I."/>
            <person name="Chertkov O."/>
            <person name="Detter J.C."/>
            <person name="Han C."/>
            <person name="Tapia R."/>
            <person name="Land M."/>
            <person name="Hauser L."/>
            <person name="Markowitz V."/>
            <person name="Cheng J.-F."/>
            <person name="Hugenholtz P."/>
            <person name="Woyke T."/>
            <person name="Wu D."/>
            <person name="Tindall B."/>
            <person name="Pomrenke H.G."/>
            <person name="Brambilla E."/>
            <person name="Klenk H.-P."/>
            <person name="Eisen J.A."/>
        </authorList>
    </citation>
    <scope>NUCLEOTIDE SEQUENCE [LARGE SCALE GENOMIC DNA]</scope>
    <source>
        <strain evidence="3">DSM 16823 / RW262 / RW262</strain>
    </source>
</reference>
<reference evidence="2 3" key="1">
    <citation type="journal article" date="2011" name="Stand. Genomic Sci.">
        <title>Complete genome sequence of the gliding freshwater bacterium Fluviicola taffensis type strain (RW262).</title>
        <authorList>
            <person name="Woyke T."/>
            <person name="Chertkov O."/>
            <person name="Lapidus A."/>
            <person name="Nolan M."/>
            <person name="Lucas S."/>
            <person name="Del Rio T.G."/>
            <person name="Tice H."/>
            <person name="Cheng J.F."/>
            <person name="Tapia R."/>
            <person name="Han C."/>
            <person name="Goodwin L."/>
            <person name="Pitluck S."/>
            <person name="Liolios K."/>
            <person name="Pagani I."/>
            <person name="Ivanova N."/>
            <person name="Huntemann M."/>
            <person name="Mavromatis K."/>
            <person name="Mikhailova N."/>
            <person name="Pati A."/>
            <person name="Chen A."/>
            <person name="Palaniappan K."/>
            <person name="Land M."/>
            <person name="Hauser L."/>
            <person name="Brambilla E.M."/>
            <person name="Rohde M."/>
            <person name="Mwirichia R."/>
            <person name="Sikorski J."/>
            <person name="Tindall B.J."/>
            <person name="Goker M."/>
            <person name="Bristow J."/>
            <person name="Eisen J.A."/>
            <person name="Markowitz V."/>
            <person name="Hugenholtz P."/>
            <person name="Klenk H.P."/>
            <person name="Kyrpides N.C."/>
        </authorList>
    </citation>
    <scope>NUCLEOTIDE SEQUENCE [LARGE SCALE GENOMIC DNA]</scope>
    <source>
        <strain evidence="3">DSM 16823 / RW262 / RW262</strain>
    </source>
</reference>